<evidence type="ECO:0000259" key="2">
    <source>
        <dbReference type="Pfam" id="PF20150"/>
    </source>
</evidence>
<dbReference type="AlphaFoldDB" id="A0A8H4R6B8"/>
<dbReference type="EMBL" id="JAAMPI010001764">
    <property type="protein sequence ID" value="KAF4624122.1"/>
    <property type="molecule type" value="Genomic_DNA"/>
</dbReference>
<evidence type="ECO:0000313" key="4">
    <source>
        <dbReference type="Proteomes" id="UP000566819"/>
    </source>
</evidence>
<name>A0A8H4R6B8_9HELO</name>
<comment type="caution">
    <text evidence="3">The sequence shown here is derived from an EMBL/GenBank/DDBJ whole genome shotgun (WGS) entry which is preliminary data.</text>
</comment>
<feature type="region of interest" description="Disordered" evidence="1">
    <location>
        <begin position="18"/>
        <end position="38"/>
    </location>
</feature>
<dbReference type="Pfam" id="PF20150">
    <property type="entry name" value="2EXR"/>
    <property type="match status" value="1"/>
</dbReference>
<protein>
    <recommendedName>
        <fullName evidence="2">2EXR domain-containing protein</fullName>
    </recommendedName>
</protein>
<sequence>MGIFKGVKKKPEYLYSTTFQSHSSPAKSPAPPPTTSTFPRFPDLSTEIRLKIWELALEPRIVPVHVHLYDHELIEPLATLFIESYAT</sequence>
<organism evidence="3 4">
    <name type="scientific">Cudoniella acicularis</name>
    <dbReference type="NCBI Taxonomy" id="354080"/>
    <lineage>
        <taxon>Eukaryota</taxon>
        <taxon>Fungi</taxon>
        <taxon>Dikarya</taxon>
        <taxon>Ascomycota</taxon>
        <taxon>Pezizomycotina</taxon>
        <taxon>Leotiomycetes</taxon>
        <taxon>Helotiales</taxon>
        <taxon>Tricladiaceae</taxon>
        <taxon>Cudoniella</taxon>
    </lineage>
</organism>
<accession>A0A8H4R6B8</accession>
<keyword evidence="4" id="KW-1185">Reference proteome</keyword>
<reference evidence="3 4" key="1">
    <citation type="submission" date="2020-03" db="EMBL/GenBank/DDBJ databases">
        <title>Draft Genome Sequence of Cudoniella acicularis.</title>
        <authorList>
            <person name="Buettner E."/>
            <person name="Kellner H."/>
        </authorList>
    </citation>
    <scope>NUCLEOTIDE SEQUENCE [LARGE SCALE GENOMIC DNA]</scope>
    <source>
        <strain evidence="3 4">DSM 108380</strain>
    </source>
</reference>
<gene>
    <name evidence="3" type="ORF">G7Y89_g14051</name>
</gene>
<evidence type="ECO:0000313" key="3">
    <source>
        <dbReference type="EMBL" id="KAF4624122.1"/>
    </source>
</evidence>
<proteinExistence type="predicted"/>
<feature type="domain" description="2EXR" evidence="2">
    <location>
        <begin position="38"/>
        <end position="68"/>
    </location>
</feature>
<dbReference type="OrthoDB" id="3473305at2759"/>
<evidence type="ECO:0000256" key="1">
    <source>
        <dbReference type="SAM" id="MobiDB-lite"/>
    </source>
</evidence>
<dbReference type="InterPro" id="IPR045518">
    <property type="entry name" value="2EXR"/>
</dbReference>
<dbReference type="Proteomes" id="UP000566819">
    <property type="component" value="Unassembled WGS sequence"/>
</dbReference>